<keyword evidence="2" id="KW-1185">Reference proteome</keyword>
<reference evidence="1 2" key="1">
    <citation type="journal article" date="2005" name="Nature">
        <title>The genome of the social amoeba Dictyostelium discoideum.</title>
        <authorList>
            <consortium name="The Dictyostelium discoideum Sequencing Consortium"/>
            <person name="Eichinger L."/>
            <person name="Pachebat J.A."/>
            <person name="Glockner G."/>
            <person name="Rajandream M.A."/>
            <person name="Sucgang R."/>
            <person name="Berriman M."/>
            <person name="Song J."/>
            <person name="Olsen R."/>
            <person name="Szafranski K."/>
            <person name="Xu Q."/>
            <person name="Tunggal B."/>
            <person name="Kummerfeld S."/>
            <person name="Madera M."/>
            <person name="Konfortov B.A."/>
            <person name="Rivero F."/>
            <person name="Bankier A.T."/>
            <person name="Lehmann R."/>
            <person name="Hamlin N."/>
            <person name="Davies R."/>
            <person name="Gaudet P."/>
            <person name="Fey P."/>
            <person name="Pilcher K."/>
            <person name="Chen G."/>
            <person name="Saunders D."/>
            <person name="Sodergren E."/>
            <person name="Davis P."/>
            <person name="Kerhornou A."/>
            <person name="Nie X."/>
            <person name="Hall N."/>
            <person name="Anjard C."/>
            <person name="Hemphill L."/>
            <person name="Bason N."/>
            <person name="Farbrother P."/>
            <person name="Desany B."/>
            <person name="Just E."/>
            <person name="Morio T."/>
            <person name="Rost R."/>
            <person name="Churcher C."/>
            <person name="Cooper J."/>
            <person name="Haydock S."/>
            <person name="van Driessche N."/>
            <person name="Cronin A."/>
            <person name="Goodhead I."/>
            <person name="Muzny D."/>
            <person name="Mourier T."/>
            <person name="Pain A."/>
            <person name="Lu M."/>
            <person name="Harper D."/>
            <person name="Lindsay R."/>
            <person name="Hauser H."/>
            <person name="James K."/>
            <person name="Quiles M."/>
            <person name="Madan Babu M."/>
            <person name="Saito T."/>
            <person name="Buchrieser C."/>
            <person name="Wardroper A."/>
            <person name="Felder M."/>
            <person name="Thangavelu M."/>
            <person name="Johnson D."/>
            <person name="Knights A."/>
            <person name="Loulseged H."/>
            <person name="Mungall K."/>
            <person name="Oliver K."/>
            <person name="Price C."/>
            <person name="Quail M.A."/>
            <person name="Urushihara H."/>
            <person name="Hernandez J."/>
            <person name="Rabbinowitsch E."/>
            <person name="Steffen D."/>
            <person name="Sanders M."/>
            <person name="Ma J."/>
            <person name="Kohara Y."/>
            <person name="Sharp S."/>
            <person name="Simmonds M."/>
            <person name="Spiegler S."/>
            <person name="Tivey A."/>
            <person name="Sugano S."/>
            <person name="White B."/>
            <person name="Walker D."/>
            <person name="Woodward J."/>
            <person name="Winckler T."/>
            <person name="Tanaka Y."/>
            <person name="Shaulsky G."/>
            <person name="Schleicher M."/>
            <person name="Weinstock G."/>
            <person name="Rosenthal A."/>
            <person name="Cox E.C."/>
            <person name="Chisholm R.L."/>
            <person name="Gibbs R."/>
            <person name="Loomis W.F."/>
            <person name="Platzer M."/>
            <person name="Kay R.R."/>
            <person name="Williams J."/>
            <person name="Dear P.H."/>
            <person name="Noegel A.A."/>
            <person name="Barrell B."/>
            <person name="Kuspa A."/>
        </authorList>
    </citation>
    <scope>NUCLEOTIDE SEQUENCE [LARGE SCALE GENOMIC DNA]</scope>
    <source>
        <strain evidence="1 2">AX4</strain>
    </source>
</reference>
<dbReference type="EMBL" id="AAFI02000001">
    <property type="protein sequence ID" value="EAL73837.1"/>
    <property type="molecule type" value="Genomic_DNA"/>
</dbReference>
<gene>
    <name evidence="1" type="ORF">DDB_G0267200</name>
</gene>
<dbReference type="Proteomes" id="UP000002195">
    <property type="component" value="Unassembled WGS sequence"/>
</dbReference>
<evidence type="ECO:0000313" key="2">
    <source>
        <dbReference type="Proteomes" id="UP000002195"/>
    </source>
</evidence>
<comment type="caution">
    <text evidence="1">The sequence shown here is derived from an EMBL/GenBank/DDBJ whole genome shotgun (WGS) entry which is preliminary data.</text>
</comment>
<dbReference type="GeneID" id="8615787"/>
<dbReference type="RefSeq" id="XP_647761.1">
    <property type="nucleotide sequence ID" value="XM_642669.1"/>
</dbReference>
<protein>
    <submittedName>
        <fullName evidence="1">Uncharacterized protein</fullName>
    </submittedName>
</protein>
<dbReference type="HOGENOM" id="CLU_3054352_0_0_1"/>
<name>Q55H47_DICDI</name>
<evidence type="ECO:0000313" key="1">
    <source>
        <dbReference type="EMBL" id="EAL73837.1"/>
    </source>
</evidence>
<dbReference type="VEuPathDB" id="AmoebaDB:DDB_G0267200"/>
<accession>Q55H47</accession>
<proteinExistence type="predicted"/>
<dbReference type="InParanoid" id="Q55H47"/>
<sequence length="54" mass="5627">MGLGQKKSHYRNYCRDSGCGCIGVIASTGAGGFFGGCFQQNPAYLSLAHLLVDG</sequence>
<dbReference type="KEGG" id="ddi:DDB_G0267200"/>
<organism evidence="1 2">
    <name type="scientific">Dictyostelium discoideum</name>
    <name type="common">Social amoeba</name>
    <dbReference type="NCBI Taxonomy" id="44689"/>
    <lineage>
        <taxon>Eukaryota</taxon>
        <taxon>Amoebozoa</taxon>
        <taxon>Evosea</taxon>
        <taxon>Eumycetozoa</taxon>
        <taxon>Dictyostelia</taxon>
        <taxon>Dictyosteliales</taxon>
        <taxon>Dictyosteliaceae</taxon>
        <taxon>Dictyostelium</taxon>
    </lineage>
</organism>
<dbReference type="AlphaFoldDB" id="Q55H47"/>
<dbReference type="PaxDb" id="44689-DDB0216448"/>